<comment type="caution">
    <text evidence="6">The sequence shown here is derived from an EMBL/GenBank/DDBJ whole genome shotgun (WGS) entry which is preliminary data.</text>
</comment>
<sequence length="362" mass="39089">MPVEITGLVSHNRGTPLDHAPPDQFDPAAMLESAQAQEAAGYDRVLIANNALMPDSHAIATHVLAGTQRLKVLLAHRPGFIAPTMAARMLTTIDRLAPGRMAVHIIAGPSDKELEADGDFTAKTDRYARADEYVGIMRQIWESPAPIDHEGRFYRFNQAFSPVKPGAIPVSWAGTSPESIAACGRHADVFAMSGDTMTHIAGHRDRVLAAAHGRPMGFMMTVLVILGDTEAQAWEKADAVLHDFRAMMARLSAAQGPSNFAQSSHAGEAILSSAASAHRHDRCLWLGVTHLSQGRFGNQAALVGTPDQVCAALMDYYAMGITRFLIRGFRPDQDVADYGEKLFPRLRAAARAHDAANQGAIR</sequence>
<dbReference type="InterPro" id="IPR036661">
    <property type="entry name" value="Luciferase-like_sf"/>
</dbReference>
<evidence type="ECO:0000259" key="5">
    <source>
        <dbReference type="Pfam" id="PF00296"/>
    </source>
</evidence>
<dbReference type="PANTHER" id="PTHR42847:SF9">
    <property type="entry name" value="BLL6451 PROTEIN"/>
    <property type="match status" value="1"/>
</dbReference>
<proteinExistence type="predicted"/>
<evidence type="ECO:0000256" key="1">
    <source>
        <dbReference type="ARBA" id="ARBA00022630"/>
    </source>
</evidence>
<keyword evidence="2" id="KW-0288">FMN</keyword>
<dbReference type="SUPFAM" id="SSF51679">
    <property type="entry name" value="Bacterial luciferase-like"/>
    <property type="match status" value="1"/>
</dbReference>
<reference evidence="6 7" key="1">
    <citation type="submission" date="2020-08" db="EMBL/GenBank/DDBJ databases">
        <title>Genomic Encyclopedia of Type Strains, Phase IV (KMG-IV): sequencing the most valuable type-strain genomes for metagenomic binning, comparative biology and taxonomic classification.</title>
        <authorList>
            <person name="Goeker M."/>
        </authorList>
    </citation>
    <scope>NUCLEOTIDE SEQUENCE [LARGE SCALE GENOMIC DNA]</scope>
    <source>
        <strain evidence="6 7">DSM 27057</strain>
    </source>
</reference>
<feature type="domain" description="Luciferase-like" evidence="5">
    <location>
        <begin position="13"/>
        <end position="322"/>
    </location>
</feature>
<gene>
    <name evidence="6" type="ORF">GGR38_001172</name>
</gene>
<evidence type="ECO:0000313" key="7">
    <source>
        <dbReference type="Proteomes" id="UP000548867"/>
    </source>
</evidence>
<dbReference type="Pfam" id="PF00296">
    <property type="entry name" value="Bac_luciferase"/>
    <property type="match status" value="1"/>
</dbReference>
<keyword evidence="1" id="KW-0285">Flavoprotein</keyword>
<dbReference type="Gene3D" id="3.20.20.30">
    <property type="entry name" value="Luciferase-like domain"/>
    <property type="match status" value="1"/>
</dbReference>
<keyword evidence="3 6" id="KW-0560">Oxidoreductase</keyword>
<dbReference type="PANTHER" id="PTHR42847">
    <property type="entry name" value="ALKANESULFONATE MONOOXYGENASE"/>
    <property type="match status" value="1"/>
</dbReference>
<dbReference type="EMBL" id="JACIDX010000003">
    <property type="protein sequence ID" value="MBB3954245.1"/>
    <property type="molecule type" value="Genomic_DNA"/>
</dbReference>
<dbReference type="AlphaFoldDB" id="A0A7W6CI84"/>
<keyword evidence="4 6" id="KW-0503">Monooxygenase</keyword>
<dbReference type="RefSeq" id="WP_183623574.1">
    <property type="nucleotide sequence ID" value="NZ_JACIDX010000003.1"/>
</dbReference>
<evidence type="ECO:0000313" key="6">
    <source>
        <dbReference type="EMBL" id="MBB3954245.1"/>
    </source>
</evidence>
<dbReference type="GO" id="GO:0008726">
    <property type="term" value="F:alkanesulfonate monooxygenase activity"/>
    <property type="evidence" value="ECO:0007669"/>
    <property type="project" value="UniProtKB-EC"/>
</dbReference>
<name>A0A7W6CI84_9SPHN</name>
<organism evidence="6 7">
    <name type="scientific">Novosphingobium sediminicola</name>
    <dbReference type="NCBI Taxonomy" id="563162"/>
    <lineage>
        <taxon>Bacteria</taxon>
        <taxon>Pseudomonadati</taxon>
        <taxon>Pseudomonadota</taxon>
        <taxon>Alphaproteobacteria</taxon>
        <taxon>Sphingomonadales</taxon>
        <taxon>Sphingomonadaceae</taxon>
        <taxon>Novosphingobium</taxon>
    </lineage>
</organism>
<dbReference type="EC" id="1.14.14.5" evidence="6"/>
<evidence type="ECO:0000256" key="4">
    <source>
        <dbReference type="ARBA" id="ARBA00023033"/>
    </source>
</evidence>
<dbReference type="GO" id="GO:0046306">
    <property type="term" value="P:alkanesulfonate catabolic process"/>
    <property type="evidence" value="ECO:0007669"/>
    <property type="project" value="TreeGrafter"/>
</dbReference>
<dbReference type="InterPro" id="IPR050172">
    <property type="entry name" value="SsuD_RutA_monooxygenase"/>
</dbReference>
<dbReference type="Proteomes" id="UP000548867">
    <property type="component" value="Unassembled WGS sequence"/>
</dbReference>
<dbReference type="InterPro" id="IPR011251">
    <property type="entry name" value="Luciferase-like_dom"/>
</dbReference>
<accession>A0A7W6CI84</accession>
<evidence type="ECO:0000256" key="2">
    <source>
        <dbReference type="ARBA" id="ARBA00022643"/>
    </source>
</evidence>
<evidence type="ECO:0000256" key="3">
    <source>
        <dbReference type="ARBA" id="ARBA00023002"/>
    </source>
</evidence>
<keyword evidence="7" id="KW-1185">Reference proteome</keyword>
<protein>
    <submittedName>
        <fullName evidence="6">Alkanesulfonate monooxygenase</fullName>
        <ecNumber evidence="6">1.14.14.5</ecNumber>
    </submittedName>
</protein>
<dbReference type="CDD" id="cd01094">
    <property type="entry name" value="Alkanesulfonate_monoxygenase"/>
    <property type="match status" value="1"/>
</dbReference>